<proteinExistence type="predicted"/>
<accession>A0A9P9D354</accession>
<dbReference type="AlphaFoldDB" id="A0A9P9D354"/>
<evidence type="ECO:0000313" key="2">
    <source>
        <dbReference type="Proteomes" id="UP000700596"/>
    </source>
</evidence>
<name>A0A9P9D354_9PLEO</name>
<dbReference type="EMBL" id="JAGMWT010000023">
    <property type="protein sequence ID" value="KAH7111865.1"/>
    <property type="molecule type" value="Genomic_DNA"/>
</dbReference>
<dbReference type="Proteomes" id="UP000700596">
    <property type="component" value="Unassembled WGS sequence"/>
</dbReference>
<sequence length="173" mass="19330">MHHFTSNRPFLPLIIRKAICWLGKEMWQVAYSQPKAAKEICMCNDEKLRAKIERTICEIYEEKLAFPIPEPSDKSAQMQGSMLTCGRTSTMSCSLLDSGKPSIPGRFLSGVSAKPITDNVALSDKGRSYIFKAPTYNVVSKEYLNMISSGNPGDYITIEELHSLFVEEVSQGL</sequence>
<gene>
    <name evidence="1" type="ORF">B0J11DRAFT_512103</name>
</gene>
<evidence type="ECO:0000313" key="1">
    <source>
        <dbReference type="EMBL" id="KAH7111865.1"/>
    </source>
</evidence>
<protein>
    <submittedName>
        <fullName evidence="1">Uncharacterized protein</fullName>
    </submittedName>
</protein>
<keyword evidence="2" id="KW-1185">Reference proteome</keyword>
<reference evidence="1" key="1">
    <citation type="journal article" date="2021" name="Nat. Commun.">
        <title>Genetic determinants of endophytism in the Arabidopsis root mycobiome.</title>
        <authorList>
            <person name="Mesny F."/>
            <person name="Miyauchi S."/>
            <person name="Thiergart T."/>
            <person name="Pickel B."/>
            <person name="Atanasova L."/>
            <person name="Karlsson M."/>
            <person name="Huettel B."/>
            <person name="Barry K.W."/>
            <person name="Haridas S."/>
            <person name="Chen C."/>
            <person name="Bauer D."/>
            <person name="Andreopoulos W."/>
            <person name="Pangilinan J."/>
            <person name="LaButti K."/>
            <person name="Riley R."/>
            <person name="Lipzen A."/>
            <person name="Clum A."/>
            <person name="Drula E."/>
            <person name="Henrissat B."/>
            <person name="Kohler A."/>
            <person name="Grigoriev I.V."/>
            <person name="Martin F.M."/>
            <person name="Hacquard S."/>
        </authorList>
    </citation>
    <scope>NUCLEOTIDE SEQUENCE</scope>
    <source>
        <strain evidence="1">MPI-CAGE-CH-0243</strain>
    </source>
</reference>
<comment type="caution">
    <text evidence="1">The sequence shown here is derived from an EMBL/GenBank/DDBJ whole genome shotgun (WGS) entry which is preliminary data.</text>
</comment>
<organism evidence="1 2">
    <name type="scientific">Dendryphion nanum</name>
    <dbReference type="NCBI Taxonomy" id="256645"/>
    <lineage>
        <taxon>Eukaryota</taxon>
        <taxon>Fungi</taxon>
        <taxon>Dikarya</taxon>
        <taxon>Ascomycota</taxon>
        <taxon>Pezizomycotina</taxon>
        <taxon>Dothideomycetes</taxon>
        <taxon>Pleosporomycetidae</taxon>
        <taxon>Pleosporales</taxon>
        <taxon>Torulaceae</taxon>
        <taxon>Dendryphion</taxon>
    </lineage>
</organism>